<evidence type="ECO:0000256" key="4">
    <source>
        <dbReference type="ARBA" id="ARBA00022692"/>
    </source>
</evidence>
<keyword evidence="6 7" id="KW-0472">Membrane</keyword>
<name>A0A3B5B2I3_9TELE</name>
<evidence type="ECO:0000313" key="8">
    <source>
        <dbReference type="Ensembl" id="ENSSPAP00000024269.1"/>
    </source>
</evidence>
<dbReference type="GO" id="GO:1902742">
    <property type="term" value="P:apoptotic process involved in development"/>
    <property type="evidence" value="ECO:0007669"/>
    <property type="project" value="TreeGrafter"/>
</dbReference>
<evidence type="ECO:0000256" key="6">
    <source>
        <dbReference type="ARBA" id="ARBA00023136"/>
    </source>
</evidence>
<evidence type="ECO:0000256" key="7">
    <source>
        <dbReference type="RuleBase" id="RU910716"/>
    </source>
</evidence>
<dbReference type="AlphaFoldDB" id="A0A3B5B2I3"/>
<dbReference type="Ensembl" id="ENSSPAT00000024669.1">
    <property type="protein sequence ID" value="ENSSPAP00000024269.1"/>
    <property type="gene ID" value="ENSSPAG00000018335.1"/>
</dbReference>
<dbReference type="GO" id="GO:0043652">
    <property type="term" value="P:engulfment of apoptotic cell"/>
    <property type="evidence" value="ECO:0007669"/>
    <property type="project" value="TreeGrafter"/>
</dbReference>
<dbReference type="Pfam" id="PF09815">
    <property type="entry name" value="XK-related"/>
    <property type="match status" value="1"/>
</dbReference>
<feature type="transmembrane region" description="Helical" evidence="7">
    <location>
        <begin position="46"/>
        <end position="68"/>
    </location>
</feature>
<sequence length="93" mass="10936">LKFTCNRLWLDCLWIVLALFVFFWDVGTDLWLAATYYQRRDFVWSGLTLFFVLVPSVLVQILSFRWFVQDYTGGGLGSLPCFAFLFCSLVFVR</sequence>
<organism evidence="8">
    <name type="scientific">Stegastes partitus</name>
    <name type="common">bicolor damselfish</name>
    <dbReference type="NCBI Taxonomy" id="144197"/>
    <lineage>
        <taxon>Eukaryota</taxon>
        <taxon>Metazoa</taxon>
        <taxon>Chordata</taxon>
        <taxon>Craniata</taxon>
        <taxon>Vertebrata</taxon>
        <taxon>Euteleostomi</taxon>
        <taxon>Actinopterygii</taxon>
        <taxon>Neopterygii</taxon>
        <taxon>Teleostei</taxon>
        <taxon>Neoteleostei</taxon>
        <taxon>Acanthomorphata</taxon>
        <taxon>Ovalentaria</taxon>
        <taxon>Pomacentridae</taxon>
        <taxon>Stegastes</taxon>
    </lineage>
</organism>
<dbReference type="GO" id="GO:0005886">
    <property type="term" value="C:plasma membrane"/>
    <property type="evidence" value="ECO:0007669"/>
    <property type="project" value="UniProtKB-SubCell"/>
</dbReference>
<evidence type="ECO:0000256" key="1">
    <source>
        <dbReference type="ARBA" id="ARBA00004651"/>
    </source>
</evidence>
<feature type="transmembrane region" description="Helical" evidence="7">
    <location>
        <begin position="13"/>
        <end position="34"/>
    </location>
</feature>
<dbReference type="PANTHER" id="PTHR16024">
    <property type="entry name" value="XK-RELATED PROTEIN"/>
    <property type="match status" value="1"/>
</dbReference>
<dbReference type="GO" id="GO:0070782">
    <property type="term" value="P:phosphatidylserine exposure on apoptotic cell surface"/>
    <property type="evidence" value="ECO:0007669"/>
    <property type="project" value="TreeGrafter"/>
</dbReference>
<evidence type="ECO:0000256" key="3">
    <source>
        <dbReference type="ARBA" id="ARBA00022475"/>
    </source>
</evidence>
<dbReference type="InterPro" id="IPR050895">
    <property type="entry name" value="XK-related_scramblase"/>
</dbReference>
<dbReference type="PANTHER" id="PTHR16024:SF9">
    <property type="entry name" value="XK-RELATED PROTEIN 6"/>
    <property type="match status" value="1"/>
</dbReference>
<keyword evidence="4 7" id="KW-0812">Transmembrane</keyword>
<dbReference type="InterPro" id="IPR018629">
    <property type="entry name" value="XK-rel"/>
</dbReference>
<reference evidence="8" key="1">
    <citation type="submission" date="2023-09" db="UniProtKB">
        <authorList>
            <consortium name="Ensembl"/>
        </authorList>
    </citation>
    <scope>IDENTIFICATION</scope>
</reference>
<evidence type="ECO:0000256" key="5">
    <source>
        <dbReference type="ARBA" id="ARBA00022989"/>
    </source>
</evidence>
<dbReference type="GeneTree" id="ENSGT01140000282533"/>
<proteinExistence type="inferred from homology"/>
<protein>
    <recommendedName>
        <fullName evidence="7">XK-related protein</fullName>
    </recommendedName>
</protein>
<keyword evidence="3" id="KW-1003">Cell membrane</keyword>
<keyword evidence="5 7" id="KW-1133">Transmembrane helix</keyword>
<comment type="subcellular location">
    <subcellularLocation>
        <location evidence="1">Cell membrane</location>
        <topology evidence="1">Multi-pass membrane protein</topology>
    </subcellularLocation>
    <subcellularLocation>
        <location evidence="7">Membrane</location>
        <topology evidence="7">Multi-pass membrane protein</topology>
    </subcellularLocation>
</comment>
<accession>A0A3B5B2I3</accession>
<feature type="transmembrane region" description="Helical" evidence="7">
    <location>
        <begin position="74"/>
        <end position="92"/>
    </location>
</feature>
<evidence type="ECO:0000256" key="2">
    <source>
        <dbReference type="ARBA" id="ARBA00008789"/>
    </source>
</evidence>
<comment type="similarity">
    <text evidence="2 7">Belongs to the XK family.</text>
</comment>